<evidence type="ECO:0000256" key="6">
    <source>
        <dbReference type="ARBA" id="ARBA00022692"/>
    </source>
</evidence>
<keyword evidence="8 10" id="KW-1133">Transmembrane helix</keyword>
<accession>A0A6B3M1Z0</accession>
<name>A0A6B3M1Z0_9BACT</name>
<dbReference type="PANTHER" id="PTHR33446:SF2">
    <property type="entry name" value="PROTEIN TONB"/>
    <property type="match status" value="1"/>
</dbReference>
<dbReference type="NCBIfam" id="TIGR01352">
    <property type="entry name" value="tonB_Cterm"/>
    <property type="match status" value="1"/>
</dbReference>
<comment type="caution">
    <text evidence="12">The sequence shown here is derived from an EMBL/GenBank/DDBJ whole genome shotgun (WGS) entry which is preliminary data.</text>
</comment>
<keyword evidence="3" id="KW-0813">Transport</keyword>
<keyword evidence="4" id="KW-1003">Cell membrane</keyword>
<dbReference type="Pfam" id="PF03544">
    <property type="entry name" value="TonB_C"/>
    <property type="match status" value="1"/>
</dbReference>
<dbReference type="InterPro" id="IPR037682">
    <property type="entry name" value="TonB_C"/>
</dbReference>
<keyword evidence="9 10" id="KW-0472">Membrane</keyword>
<evidence type="ECO:0000256" key="1">
    <source>
        <dbReference type="ARBA" id="ARBA00004383"/>
    </source>
</evidence>
<evidence type="ECO:0000313" key="13">
    <source>
        <dbReference type="Proteomes" id="UP000474777"/>
    </source>
</evidence>
<dbReference type="GO" id="GO:0031992">
    <property type="term" value="F:energy transducer activity"/>
    <property type="evidence" value="ECO:0007669"/>
    <property type="project" value="InterPro"/>
</dbReference>
<dbReference type="GO" id="GO:0015031">
    <property type="term" value="P:protein transport"/>
    <property type="evidence" value="ECO:0007669"/>
    <property type="project" value="UniProtKB-KW"/>
</dbReference>
<sequence length="281" mass="30544">MKESYLFDMTLNNIVFEGRNKAYGAYNLRKAYHRHIAIAAILAIAIFSAALIGSLVNSIWAGESDKYVKPTYIINEPIVIHLPPPPTVPDPAPEKAAAAPAFPEKAEVATAAYAEMKVTRDELVKQEGELASQDELRDVNFGTAKIDGIKPSELDAVIPADDLNGIDGGAEEPAPNAVFENAEILPSYKGGMDDLIKYLSNKLRYPAPAQTAGVEGIVVVTFVVDRNGEINDVKVLKGLGFGTDEEAVRVVKNMPRWNPGRQNGQPVAVRYTLPIKFSLKK</sequence>
<evidence type="ECO:0000256" key="5">
    <source>
        <dbReference type="ARBA" id="ARBA00022519"/>
    </source>
</evidence>
<dbReference type="Proteomes" id="UP000474777">
    <property type="component" value="Unassembled WGS sequence"/>
</dbReference>
<keyword evidence="5" id="KW-0997">Cell inner membrane</keyword>
<dbReference type="EMBL" id="JAAGWD010000011">
    <property type="protein sequence ID" value="NEM99591.1"/>
    <property type="molecule type" value="Genomic_DNA"/>
</dbReference>
<reference evidence="12 13" key="1">
    <citation type="submission" date="2020-02" db="EMBL/GenBank/DDBJ databases">
        <authorList>
            <person name="Kim M.K."/>
        </authorList>
    </citation>
    <scope>NUCLEOTIDE SEQUENCE [LARGE SCALE GENOMIC DNA]</scope>
    <source>
        <strain evidence="12 13">BT327</strain>
    </source>
</reference>
<dbReference type="GO" id="GO:0030288">
    <property type="term" value="C:outer membrane-bounded periplasmic space"/>
    <property type="evidence" value="ECO:0007669"/>
    <property type="project" value="InterPro"/>
</dbReference>
<dbReference type="RefSeq" id="WP_163916860.1">
    <property type="nucleotide sequence ID" value="NZ_JAAGWD010000011.1"/>
</dbReference>
<comment type="subcellular location">
    <subcellularLocation>
        <location evidence="1">Cell inner membrane</location>
        <topology evidence="1">Single-pass membrane protein</topology>
        <orientation evidence="1">Periplasmic side</orientation>
    </subcellularLocation>
</comment>
<keyword evidence="7" id="KW-0653">Protein transport</keyword>
<organism evidence="12 13">
    <name type="scientific">Pontibacter burrus</name>
    <dbReference type="NCBI Taxonomy" id="2704466"/>
    <lineage>
        <taxon>Bacteria</taxon>
        <taxon>Pseudomonadati</taxon>
        <taxon>Bacteroidota</taxon>
        <taxon>Cytophagia</taxon>
        <taxon>Cytophagales</taxon>
        <taxon>Hymenobacteraceae</taxon>
        <taxon>Pontibacter</taxon>
    </lineage>
</organism>
<keyword evidence="13" id="KW-1185">Reference proteome</keyword>
<comment type="similarity">
    <text evidence="2">Belongs to the TonB family.</text>
</comment>
<dbReference type="SUPFAM" id="SSF74653">
    <property type="entry name" value="TolA/TonB C-terminal domain"/>
    <property type="match status" value="1"/>
</dbReference>
<evidence type="ECO:0000256" key="7">
    <source>
        <dbReference type="ARBA" id="ARBA00022927"/>
    </source>
</evidence>
<protein>
    <submittedName>
        <fullName evidence="12">TonB family protein</fullName>
    </submittedName>
</protein>
<dbReference type="GO" id="GO:0055085">
    <property type="term" value="P:transmembrane transport"/>
    <property type="evidence" value="ECO:0007669"/>
    <property type="project" value="InterPro"/>
</dbReference>
<evidence type="ECO:0000256" key="9">
    <source>
        <dbReference type="ARBA" id="ARBA00023136"/>
    </source>
</evidence>
<dbReference type="PROSITE" id="PS52015">
    <property type="entry name" value="TONB_CTD"/>
    <property type="match status" value="1"/>
</dbReference>
<evidence type="ECO:0000313" key="12">
    <source>
        <dbReference type="EMBL" id="NEM99591.1"/>
    </source>
</evidence>
<proteinExistence type="inferred from homology"/>
<dbReference type="InterPro" id="IPR003538">
    <property type="entry name" value="TonB"/>
</dbReference>
<gene>
    <name evidence="12" type="ORF">GXP69_17975</name>
</gene>
<evidence type="ECO:0000259" key="11">
    <source>
        <dbReference type="PROSITE" id="PS52015"/>
    </source>
</evidence>
<evidence type="ECO:0000256" key="10">
    <source>
        <dbReference type="SAM" id="Phobius"/>
    </source>
</evidence>
<dbReference type="InterPro" id="IPR006260">
    <property type="entry name" value="TonB/TolA_C"/>
</dbReference>
<keyword evidence="6 10" id="KW-0812">Transmembrane</keyword>
<dbReference type="AlphaFoldDB" id="A0A6B3M1Z0"/>
<evidence type="ECO:0000256" key="4">
    <source>
        <dbReference type="ARBA" id="ARBA00022475"/>
    </source>
</evidence>
<dbReference type="GO" id="GO:0098797">
    <property type="term" value="C:plasma membrane protein complex"/>
    <property type="evidence" value="ECO:0007669"/>
    <property type="project" value="TreeGrafter"/>
</dbReference>
<dbReference type="GO" id="GO:0015891">
    <property type="term" value="P:siderophore transport"/>
    <property type="evidence" value="ECO:0007669"/>
    <property type="project" value="InterPro"/>
</dbReference>
<evidence type="ECO:0000256" key="3">
    <source>
        <dbReference type="ARBA" id="ARBA00022448"/>
    </source>
</evidence>
<dbReference type="Gene3D" id="3.30.1150.10">
    <property type="match status" value="1"/>
</dbReference>
<dbReference type="PRINTS" id="PR01374">
    <property type="entry name" value="TONBPROTEIN"/>
</dbReference>
<dbReference type="InterPro" id="IPR051045">
    <property type="entry name" value="TonB-dependent_transducer"/>
</dbReference>
<evidence type="ECO:0000256" key="8">
    <source>
        <dbReference type="ARBA" id="ARBA00022989"/>
    </source>
</evidence>
<feature type="domain" description="TonB C-terminal" evidence="11">
    <location>
        <begin position="190"/>
        <end position="281"/>
    </location>
</feature>
<feature type="transmembrane region" description="Helical" evidence="10">
    <location>
        <begin position="36"/>
        <end position="60"/>
    </location>
</feature>
<dbReference type="PANTHER" id="PTHR33446">
    <property type="entry name" value="PROTEIN TONB-RELATED"/>
    <property type="match status" value="1"/>
</dbReference>
<evidence type="ECO:0000256" key="2">
    <source>
        <dbReference type="ARBA" id="ARBA00006555"/>
    </source>
</evidence>